<dbReference type="Proteomes" id="UP001060085">
    <property type="component" value="Linkage Group LG04"/>
</dbReference>
<protein>
    <submittedName>
        <fullName evidence="1">Uncharacterized protein</fullName>
    </submittedName>
</protein>
<name>A0ACC0BAJ7_CATRO</name>
<evidence type="ECO:0000313" key="1">
    <source>
        <dbReference type="EMBL" id="KAI5669639.1"/>
    </source>
</evidence>
<reference evidence="2" key="1">
    <citation type="journal article" date="2023" name="Nat. Plants">
        <title>Single-cell RNA sequencing provides a high-resolution roadmap for understanding the multicellular compartmentation of specialized metabolism.</title>
        <authorList>
            <person name="Sun S."/>
            <person name="Shen X."/>
            <person name="Li Y."/>
            <person name="Li Y."/>
            <person name="Wang S."/>
            <person name="Li R."/>
            <person name="Zhang H."/>
            <person name="Shen G."/>
            <person name="Guo B."/>
            <person name="Wei J."/>
            <person name="Xu J."/>
            <person name="St-Pierre B."/>
            <person name="Chen S."/>
            <person name="Sun C."/>
        </authorList>
    </citation>
    <scope>NUCLEOTIDE SEQUENCE [LARGE SCALE GENOMIC DNA]</scope>
</reference>
<proteinExistence type="predicted"/>
<dbReference type="EMBL" id="CM044704">
    <property type="protein sequence ID" value="KAI5669639.1"/>
    <property type="molecule type" value="Genomic_DNA"/>
</dbReference>
<comment type="caution">
    <text evidence="1">The sequence shown here is derived from an EMBL/GenBank/DDBJ whole genome shotgun (WGS) entry which is preliminary data.</text>
</comment>
<gene>
    <name evidence="1" type="ORF">M9H77_19492</name>
</gene>
<organism evidence="1 2">
    <name type="scientific">Catharanthus roseus</name>
    <name type="common">Madagascar periwinkle</name>
    <name type="synonym">Vinca rosea</name>
    <dbReference type="NCBI Taxonomy" id="4058"/>
    <lineage>
        <taxon>Eukaryota</taxon>
        <taxon>Viridiplantae</taxon>
        <taxon>Streptophyta</taxon>
        <taxon>Embryophyta</taxon>
        <taxon>Tracheophyta</taxon>
        <taxon>Spermatophyta</taxon>
        <taxon>Magnoliopsida</taxon>
        <taxon>eudicotyledons</taxon>
        <taxon>Gunneridae</taxon>
        <taxon>Pentapetalae</taxon>
        <taxon>asterids</taxon>
        <taxon>lamiids</taxon>
        <taxon>Gentianales</taxon>
        <taxon>Apocynaceae</taxon>
        <taxon>Rauvolfioideae</taxon>
        <taxon>Vinceae</taxon>
        <taxon>Catharanthinae</taxon>
        <taxon>Catharanthus</taxon>
    </lineage>
</organism>
<sequence length="347" mass="38001">MPGRAALILGQPPFSIFVFCLLPSSLPKASSSLSRSLLLATAAAIAGTVSRPTERDAESVTSGAVFAATVATVPQSSFAAAVGCSLSRARHSFPKLAFTAVSLLLVRAGSNFLESSARSCRRRRELQLFGVLVDRWPKLSGNSRFQHSRFTESMSGRARPTRPAQGDFCPHFRTASLLYFCLLPSSFFTAEGFFFSLKESPPRRAAVAGAVSRSSNCAPGLLVRERERERIFFERPPHPPLLLAAHCLELAACVTAAWLGSDRRLAARRSSLLLHAAGLLPKFSFLESPVRSCWRRREQPNEEEKEGPKSYFVTKNCVIVNRSVDLQIRTTLANISKNLFWGINGSV</sequence>
<keyword evidence="2" id="KW-1185">Reference proteome</keyword>
<accession>A0ACC0BAJ7</accession>
<evidence type="ECO:0000313" key="2">
    <source>
        <dbReference type="Proteomes" id="UP001060085"/>
    </source>
</evidence>